<protein>
    <submittedName>
        <fullName evidence="2">PAS domain S-box protein</fullName>
    </submittedName>
</protein>
<comment type="caution">
    <text evidence="2">The sequence shown here is derived from an EMBL/GenBank/DDBJ whole genome shotgun (WGS) entry which is preliminary data.</text>
</comment>
<evidence type="ECO:0000313" key="3">
    <source>
        <dbReference type="Proteomes" id="UP001589838"/>
    </source>
</evidence>
<dbReference type="SUPFAM" id="SSF55785">
    <property type="entry name" value="PYP-like sensor domain (PAS domain)"/>
    <property type="match status" value="1"/>
</dbReference>
<dbReference type="InterPro" id="IPR000014">
    <property type="entry name" value="PAS"/>
</dbReference>
<evidence type="ECO:0000313" key="2">
    <source>
        <dbReference type="EMBL" id="MFC0472048.1"/>
    </source>
</evidence>
<proteinExistence type="predicted"/>
<keyword evidence="3" id="KW-1185">Reference proteome</keyword>
<sequence>MMNLKSELNQALKKLKDIELALNESSIVAITDHRGFIQFANNKFCEISKYSREELIGKDHRIINSGFHSKKFINDIWKTLEKRGSVEGGI</sequence>
<dbReference type="Proteomes" id="UP001589838">
    <property type="component" value="Unassembled WGS sequence"/>
</dbReference>
<organism evidence="2 3">
    <name type="scientific">Halalkalibacter kiskunsagensis</name>
    <dbReference type="NCBI Taxonomy" id="1548599"/>
    <lineage>
        <taxon>Bacteria</taxon>
        <taxon>Bacillati</taxon>
        <taxon>Bacillota</taxon>
        <taxon>Bacilli</taxon>
        <taxon>Bacillales</taxon>
        <taxon>Bacillaceae</taxon>
        <taxon>Halalkalibacter</taxon>
    </lineage>
</organism>
<reference evidence="2 3" key="1">
    <citation type="submission" date="2024-09" db="EMBL/GenBank/DDBJ databases">
        <authorList>
            <person name="Sun Q."/>
            <person name="Mori K."/>
        </authorList>
    </citation>
    <scope>NUCLEOTIDE SEQUENCE [LARGE SCALE GENOMIC DNA]</scope>
    <source>
        <strain evidence="2 3">NCAIM B.02610</strain>
    </source>
</reference>
<dbReference type="Gene3D" id="3.30.450.20">
    <property type="entry name" value="PAS domain"/>
    <property type="match status" value="1"/>
</dbReference>
<dbReference type="PROSITE" id="PS50112">
    <property type="entry name" value="PAS"/>
    <property type="match status" value="1"/>
</dbReference>
<gene>
    <name evidence="2" type="ORF">ACFFHM_16465</name>
</gene>
<evidence type="ECO:0000259" key="1">
    <source>
        <dbReference type="PROSITE" id="PS50112"/>
    </source>
</evidence>
<dbReference type="EMBL" id="JBHLUX010000039">
    <property type="protein sequence ID" value="MFC0472048.1"/>
    <property type="molecule type" value="Genomic_DNA"/>
</dbReference>
<dbReference type="Pfam" id="PF13426">
    <property type="entry name" value="PAS_9"/>
    <property type="match status" value="1"/>
</dbReference>
<dbReference type="CDD" id="cd00130">
    <property type="entry name" value="PAS"/>
    <property type="match status" value="1"/>
</dbReference>
<name>A0ABV6KJ57_9BACI</name>
<accession>A0ABV6KJ57</accession>
<dbReference type="NCBIfam" id="TIGR00229">
    <property type="entry name" value="sensory_box"/>
    <property type="match status" value="1"/>
</dbReference>
<feature type="domain" description="PAS" evidence="1">
    <location>
        <begin position="28"/>
        <end position="58"/>
    </location>
</feature>
<dbReference type="InterPro" id="IPR035965">
    <property type="entry name" value="PAS-like_dom_sf"/>
</dbReference>